<dbReference type="InterPro" id="IPR011009">
    <property type="entry name" value="Kinase-like_dom_sf"/>
</dbReference>
<dbReference type="CDD" id="cd07834">
    <property type="entry name" value="STKc_MAPK"/>
    <property type="match status" value="1"/>
</dbReference>
<reference evidence="10 11" key="1">
    <citation type="submission" date="2016-07" db="EMBL/GenBank/DDBJ databases">
        <title>Pervasive Adenine N6-methylation of Active Genes in Fungi.</title>
        <authorList>
            <consortium name="DOE Joint Genome Institute"/>
            <person name="Mondo S.J."/>
            <person name="Dannebaum R.O."/>
            <person name="Kuo R.C."/>
            <person name="Labutti K."/>
            <person name="Haridas S."/>
            <person name="Kuo A."/>
            <person name="Salamov A."/>
            <person name="Ahrendt S.R."/>
            <person name="Lipzen A."/>
            <person name="Sullivan W."/>
            <person name="Andreopoulos W.B."/>
            <person name="Clum A."/>
            <person name="Lindquist E."/>
            <person name="Daum C."/>
            <person name="Ramamoorthy G.K."/>
            <person name="Gryganskyi A."/>
            <person name="Culley D."/>
            <person name="Magnuson J.K."/>
            <person name="James T.Y."/>
            <person name="O'Malley M.A."/>
            <person name="Stajich J.E."/>
            <person name="Spatafora J.W."/>
            <person name="Visel A."/>
            <person name="Grigoriev I.V."/>
        </authorList>
    </citation>
    <scope>NUCLEOTIDE SEQUENCE [LARGE SCALE GENOMIC DNA]</scope>
    <source>
        <strain evidence="10 11">NRRL 3301</strain>
    </source>
</reference>
<protein>
    <recommendedName>
        <fullName evidence="1 8">Mitogen-activated protein kinase</fullName>
        <ecNumber evidence="1 8">2.7.11.24</ecNumber>
    </recommendedName>
</protein>
<dbReference type="Gene3D" id="3.30.200.20">
    <property type="entry name" value="Phosphorylase Kinase, domain 1"/>
    <property type="match status" value="1"/>
</dbReference>
<evidence type="ECO:0000259" key="9">
    <source>
        <dbReference type="PROSITE" id="PS50011"/>
    </source>
</evidence>
<proteinExistence type="inferred from homology"/>
<dbReference type="OrthoDB" id="192887at2759"/>
<keyword evidence="4 7" id="KW-0547">Nucleotide-binding</keyword>
<evidence type="ECO:0000256" key="5">
    <source>
        <dbReference type="ARBA" id="ARBA00022777"/>
    </source>
</evidence>
<keyword evidence="3 8" id="KW-0808">Transferase</keyword>
<dbReference type="Pfam" id="PF00069">
    <property type="entry name" value="Pkinase"/>
    <property type="match status" value="1"/>
</dbReference>
<evidence type="ECO:0000256" key="1">
    <source>
        <dbReference type="ARBA" id="ARBA00012411"/>
    </source>
</evidence>
<evidence type="ECO:0000313" key="11">
    <source>
        <dbReference type="Proteomes" id="UP000242146"/>
    </source>
</evidence>
<keyword evidence="8" id="KW-0460">Magnesium</keyword>
<sequence>MAAEKYYKVSLDNDQDFYIDKRYGVIRKVGSGSYGTVISAIDKTTTEFVAIKKCFRIFDRKLLTKRCLREIKLLKHFNGHPNIVGLKDMDIVDLAKFNEIYLVLECCDTTMHDVIHANVPLEPVHYRWFMYQIFSALNYIHSANVLHRDLKPSNILVNENCSIRICDFGMARSLVQDASVGLGSMTHYVVTRWYRAPEIMLSNRSYGKAIDIWSAGCILAELLGKRVLFKGSDYVDQLKRIIAILGLPEDTSFWDQGTTEGVMDYIKQLRNADGDPPATTSIDFQELLPNSSADGIDLLTCLLQLDPSKRLTAAQALQHPYVLEMHDPLDERTCKTDFDFDSFEYIQDEQILRQCIINEFKEIKRATNQPIDTEEGAATEAGVHDLEPIPACYQDSILYPVAETTPDTSPMMTTPRYCMMPKRRYTGSAISTPRSATATEANQHALAAMRQGQGIPAFQDSLCPPVTIMDNQFVGEPEDMDEDDRQAMLSDDSIQIDPHRRLLDPSSADVRALERHLSMDW</sequence>
<name>A0A1X2GB44_9FUNG</name>
<evidence type="ECO:0000256" key="7">
    <source>
        <dbReference type="PROSITE-ProRule" id="PRU10141"/>
    </source>
</evidence>
<keyword evidence="5 8" id="KW-0418">Kinase</keyword>
<comment type="similarity">
    <text evidence="8">Belongs to the protein kinase superfamily. Ser/Thr protein kinase family. MAP kinase subfamily.</text>
</comment>
<evidence type="ECO:0000313" key="10">
    <source>
        <dbReference type="EMBL" id="ORX49538.1"/>
    </source>
</evidence>
<dbReference type="Gene3D" id="1.10.510.10">
    <property type="entry name" value="Transferase(Phosphotransferase) domain 1"/>
    <property type="match status" value="1"/>
</dbReference>
<keyword evidence="6 7" id="KW-0067">ATP-binding</keyword>
<keyword evidence="11" id="KW-1185">Reference proteome</keyword>
<dbReference type="PROSITE" id="PS00107">
    <property type="entry name" value="PROTEIN_KINASE_ATP"/>
    <property type="match status" value="1"/>
</dbReference>
<dbReference type="InterPro" id="IPR050117">
    <property type="entry name" value="MAPK"/>
</dbReference>
<dbReference type="InterPro" id="IPR003527">
    <property type="entry name" value="MAP_kinase_CS"/>
</dbReference>
<dbReference type="SUPFAM" id="SSF56112">
    <property type="entry name" value="Protein kinase-like (PK-like)"/>
    <property type="match status" value="1"/>
</dbReference>
<dbReference type="STRING" id="101127.A0A1X2GB44"/>
<dbReference type="FunFam" id="1.10.510.10:FF:000040">
    <property type="entry name" value="Mitogen-activated protein kinase"/>
    <property type="match status" value="1"/>
</dbReference>
<dbReference type="InterPro" id="IPR000719">
    <property type="entry name" value="Prot_kinase_dom"/>
</dbReference>
<evidence type="ECO:0000256" key="6">
    <source>
        <dbReference type="ARBA" id="ARBA00022840"/>
    </source>
</evidence>
<feature type="binding site" evidence="7">
    <location>
        <position position="53"/>
    </location>
    <ligand>
        <name>ATP</name>
        <dbReference type="ChEBI" id="CHEBI:30616"/>
    </ligand>
</feature>
<dbReference type="GO" id="GO:0005524">
    <property type="term" value="F:ATP binding"/>
    <property type="evidence" value="ECO:0007669"/>
    <property type="project" value="UniProtKB-UniRule"/>
</dbReference>
<dbReference type="EMBL" id="MCGT01000026">
    <property type="protein sequence ID" value="ORX49538.1"/>
    <property type="molecule type" value="Genomic_DNA"/>
</dbReference>
<dbReference type="InterPro" id="IPR017441">
    <property type="entry name" value="Protein_kinase_ATP_BS"/>
</dbReference>
<evidence type="ECO:0000256" key="2">
    <source>
        <dbReference type="ARBA" id="ARBA00022527"/>
    </source>
</evidence>
<comment type="caution">
    <text evidence="10">The sequence shown here is derived from an EMBL/GenBank/DDBJ whole genome shotgun (WGS) entry which is preliminary data.</text>
</comment>
<dbReference type="GO" id="GO:0004707">
    <property type="term" value="F:MAP kinase activity"/>
    <property type="evidence" value="ECO:0007669"/>
    <property type="project" value="UniProtKB-EC"/>
</dbReference>
<accession>A0A1X2GB44</accession>
<organism evidence="10 11">
    <name type="scientific">Hesseltinella vesiculosa</name>
    <dbReference type="NCBI Taxonomy" id="101127"/>
    <lineage>
        <taxon>Eukaryota</taxon>
        <taxon>Fungi</taxon>
        <taxon>Fungi incertae sedis</taxon>
        <taxon>Mucoromycota</taxon>
        <taxon>Mucoromycotina</taxon>
        <taxon>Mucoromycetes</taxon>
        <taxon>Mucorales</taxon>
        <taxon>Cunninghamellaceae</taxon>
        <taxon>Hesseltinella</taxon>
    </lineage>
</organism>
<feature type="domain" description="Protein kinase" evidence="9">
    <location>
        <begin position="23"/>
        <end position="322"/>
    </location>
</feature>
<dbReference type="PANTHER" id="PTHR24055">
    <property type="entry name" value="MITOGEN-ACTIVATED PROTEIN KINASE"/>
    <property type="match status" value="1"/>
</dbReference>
<dbReference type="PROSITE" id="PS00108">
    <property type="entry name" value="PROTEIN_KINASE_ST"/>
    <property type="match status" value="1"/>
</dbReference>
<dbReference type="InterPro" id="IPR008271">
    <property type="entry name" value="Ser/Thr_kinase_AS"/>
</dbReference>
<gene>
    <name evidence="10" type="ORF">DM01DRAFT_1338210</name>
</gene>
<comment type="catalytic activity">
    <reaction evidence="8">
        <text>L-threonyl-[protein] + ATP = O-phospho-L-threonyl-[protein] + ADP + H(+)</text>
        <dbReference type="Rhea" id="RHEA:46608"/>
        <dbReference type="Rhea" id="RHEA-COMP:11060"/>
        <dbReference type="Rhea" id="RHEA-COMP:11605"/>
        <dbReference type="ChEBI" id="CHEBI:15378"/>
        <dbReference type="ChEBI" id="CHEBI:30013"/>
        <dbReference type="ChEBI" id="CHEBI:30616"/>
        <dbReference type="ChEBI" id="CHEBI:61977"/>
        <dbReference type="ChEBI" id="CHEBI:456216"/>
        <dbReference type="EC" id="2.7.11.24"/>
    </reaction>
</comment>
<dbReference type="PROSITE" id="PS01351">
    <property type="entry name" value="MAPK"/>
    <property type="match status" value="1"/>
</dbReference>
<evidence type="ECO:0000256" key="4">
    <source>
        <dbReference type="ARBA" id="ARBA00022741"/>
    </source>
</evidence>
<dbReference type="SMART" id="SM00220">
    <property type="entry name" value="S_TKc"/>
    <property type="match status" value="1"/>
</dbReference>
<comment type="cofactor">
    <cofactor evidence="8">
        <name>Mg(2+)</name>
        <dbReference type="ChEBI" id="CHEBI:18420"/>
    </cofactor>
</comment>
<dbReference type="EC" id="2.7.11.24" evidence="1 8"/>
<evidence type="ECO:0000256" key="8">
    <source>
        <dbReference type="RuleBase" id="RU361165"/>
    </source>
</evidence>
<dbReference type="PROSITE" id="PS50011">
    <property type="entry name" value="PROTEIN_KINASE_DOM"/>
    <property type="match status" value="1"/>
</dbReference>
<evidence type="ECO:0000256" key="3">
    <source>
        <dbReference type="ARBA" id="ARBA00022679"/>
    </source>
</evidence>
<dbReference type="AlphaFoldDB" id="A0A1X2GB44"/>
<dbReference type="Proteomes" id="UP000242146">
    <property type="component" value="Unassembled WGS sequence"/>
</dbReference>
<comment type="activity regulation">
    <text evidence="8">Activated by threonine and tyrosine phosphorylation.</text>
</comment>
<keyword evidence="2 8" id="KW-0723">Serine/threonine-protein kinase</keyword>